<reference evidence="4 5" key="1">
    <citation type="submission" date="2021-01" db="EMBL/GenBank/DDBJ databases">
        <title>Whole genome shotgun sequence of Catellatospora bangladeshensis NBRC 107357.</title>
        <authorList>
            <person name="Komaki H."/>
            <person name="Tamura T."/>
        </authorList>
    </citation>
    <scope>NUCLEOTIDE SEQUENCE [LARGE SCALE GENOMIC DNA]</scope>
    <source>
        <strain evidence="4 5">NBRC 107357</strain>
    </source>
</reference>
<organism evidence="4 5">
    <name type="scientific">Catellatospora bangladeshensis</name>
    <dbReference type="NCBI Taxonomy" id="310355"/>
    <lineage>
        <taxon>Bacteria</taxon>
        <taxon>Bacillati</taxon>
        <taxon>Actinomycetota</taxon>
        <taxon>Actinomycetes</taxon>
        <taxon>Micromonosporales</taxon>
        <taxon>Micromonosporaceae</taxon>
        <taxon>Catellatospora</taxon>
    </lineage>
</organism>
<dbReference type="Gene3D" id="3.40.50.720">
    <property type="entry name" value="NAD(P)-binding Rossmann-like Domain"/>
    <property type="match status" value="1"/>
</dbReference>
<dbReference type="PROSITE" id="PS51257">
    <property type="entry name" value="PROKAR_LIPOPROTEIN"/>
    <property type="match status" value="1"/>
</dbReference>
<name>A0A8J3NJC7_9ACTN</name>
<protein>
    <submittedName>
        <fullName evidence="4">Short-chain dehydrogenase</fullName>
    </submittedName>
</protein>
<evidence type="ECO:0000313" key="5">
    <source>
        <dbReference type="Proteomes" id="UP000601223"/>
    </source>
</evidence>
<keyword evidence="2" id="KW-0560">Oxidoreductase</keyword>
<dbReference type="EMBL" id="BONF01000025">
    <property type="protein sequence ID" value="GIF82917.1"/>
    <property type="molecule type" value="Genomic_DNA"/>
</dbReference>
<evidence type="ECO:0000256" key="1">
    <source>
        <dbReference type="ARBA" id="ARBA00006484"/>
    </source>
</evidence>
<dbReference type="PANTHER" id="PTHR44196">
    <property type="entry name" value="DEHYDROGENASE/REDUCTASE SDR FAMILY MEMBER 7B"/>
    <property type="match status" value="1"/>
</dbReference>
<dbReference type="PRINTS" id="PR00081">
    <property type="entry name" value="GDHRDH"/>
</dbReference>
<accession>A0A8J3NJC7</accession>
<dbReference type="SUPFAM" id="SSF51735">
    <property type="entry name" value="NAD(P)-binding Rossmann-fold domains"/>
    <property type="match status" value="1"/>
</dbReference>
<dbReference type="InterPro" id="IPR002347">
    <property type="entry name" value="SDR_fam"/>
</dbReference>
<evidence type="ECO:0000313" key="4">
    <source>
        <dbReference type="EMBL" id="GIF82917.1"/>
    </source>
</evidence>
<comment type="caution">
    <text evidence="4">The sequence shown here is derived from an EMBL/GenBank/DDBJ whole genome shotgun (WGS) entry which is preliminary data.</text>
</comment>
<proteinExistence type="inferred from homology"/>
<dbReference type="Proteomes" id="UP000601223">
    <property type="component" value="Unassembled WGS sequence"/>
</dbReference>
<dbReference type="NCBIfam" id="NF005495">
    <property type="entry name" value="PRK07109.1"/>
    <property type="match status" value="1"/>
</dbReference>
<dbReference type="Pfam" id="PF00106">
    <property type="entry name" value="adh_short"/>
    <property type="match status" value="1"/>
</dbReference>
<dbReference type="InterPro" id="IPR036291">
    <property type="entry name" value="NAD(P)-bd_dom_sf"/>
</dbReference>
<dbReference type="GO" id="GO:0016491">
    <property type="term" value="F:oxidoreductase activity"/>
    <property type="evidence" value="ECO:0007669"/>
    <property type="project" value="UniProtKB-KW"/>
</dbReference>
<dbReference type="AlphaFoldDB" id="A0A8J3NJC7"/>
<comment type="similarity">
    <text evidence="1 3">Belongs to the short-chain dehydrogenases/reductases (SDR) family.</text>
</comment>
<evidence type="ECO:0000256" key="2">
    <source>
        <dbReference type="ARBA" id="ARBA00023002"/>
    </source>
</evidence>
<dbReference type="PRINTS" id="PR00080">
    <property type="entry name" value="SDRFAMILY"/>
</dbReference>
<evidence type="ECO:0000256" key="3">
    <source>
        <dbReference type="RuleBase" id="RU000363"/>
    </source>
</evidence>
<dbReference type="RefSeq" id="WP_203748895.1">
    <property type="nucleotide sequence ID" value="NZ_BONF01000025.1"/>
</dbReference>
<gene>
    <name evidence="4" type="ORF">Cba03nite_42660</name>
</gene>
<dbReference type="GO" id="GO:0016020">
    <property type="term" value="C:membrane"/>
    <property type="evidence" value="ECO:0007669"/>
    <property type="project" value="TreeGrafter"/>
</dbReference>
<sequence length="324" mass="34579">MPLTRSIIESTVVITGASSGVGAATSLTLACRGAQLVLAARSPRGLAQIGEQCRQLGADVLEVPTDTSDPDAVERLAEAAQERFGHIDAWINNAGVALYGRLLDLPLDQVRRTIDVDVFGYLHGARAAVPRLRAAGGGVLVVVGSVLSEVSLPYLGAYIMAKHAVQGMADSLRQELRADGVDEVSVCTVLPGSLDTPLFAWAANQMGRQVLPPRPLSPPQEVADRIVRLLEHPRRQSFVGRAASTVMWQWRLAPALAERLLSLYGQLAQFGRPEPPSDGNLFEPVEVPREVEGGWRLTPATLATLPSAALAKVRHHLNGAGTHS</sequence>
<keyword evidence="5" id="KW-1185">Reference proteome</keyword>
<dbReference type="PANTHER" id="PTHR44196:SF1">
    <property type="entry name" value="DEHYDROGENASE_REDUCTASE SDR FAMILY MEMBER 7B"/>
    <property type="match status" value="1"/>
</dbReference>